<dbReference type="Pfam" id="PF07596">
    <property type="entry name" value="SBP_bac_10"/>
    <property type="match status" value="1"/>
</dbReference>
<dbReference type="GeneID" id="78294778"/>
<dbReference type="PANTHER" id="PTHR30093:SF2">
    <property type="entry name" value="TYPE II SECRETION SYSTEM PROTEIN H"/>
    <property type="match status" value="1"/>
</dbReference>
<dbReference type="NCBIfam" id="TIGR02532">
    <property type="entry name" value="IV_pilin_GFxxxE"/>
    <property type="match status" value="1"/>
</dbReference>
<evidence type="ECO:0000313" key="4">
    <source>
        <dbReference type="Proteomes" id="UP000245959"/>
    </source>
</evidence>
<dbReference type="Pfam" id="PF07963">
    <property type="entry name" value="N_methyl"/>
    <property type="match status" value="1"/>
</dbReference>
<dbReference type="AlphaFoldDB" id="A0A2U1B4H4"/>
<feature type="domain" description="DUF1559" evidence="2">
    <location>
        <begin position="56"/>
        <end position="144"/>
    </location>
</feature>
<dbReference type="RefSeq" id="WP_116883472.1">
    <property type="nucleotide sequence ID" value="NZ_QEKH01000008.1"/>
</dbReference>
<protein>
    <submittedName>
        <fullName evidence="3">Prepilin-type N-terminal cleavage/methylation domain-containing protein/prepilin-type processing-associated H-X9-DG protein</fullName>
    </submittedName>
</protein>
<keyword evidence="1" id="KW-0812">Transmembrane</keyword>
<evidence type="ECO:0000313" key="3">
    <source>
        <dbReference type="EMBL" id="PVY43570.1"/>
    </source>
</evidence>
<gene>
    <name evidence="3" type="ORF">C8D82_10897</name>
</gene>
<comment type="caution">
    <text evidence="3">The sequence shown here is derived from an EMBL/GenBank/DDBJ whole genome shotgun (WGS) entry which is preliminary data.</text>
</comment>
<keyword evidence="1" id="KW-0472">Membrane</keyword>
<dbReference type="SUPFAM" id="SSF54523">
    <property type="entry name" value="Pili subunits"/>
    <property type="match status" value="1"/>
</dbReference>
<name>A0A2U1B4H4_9BACT</name>
<dbReference type="InterPro" id="IPR045584">
    <property type="entry name" value="Pilin-like"/>
</dbReference>
<dbReference type="Proteomes" id="UP000245959">
    <property type="component" value="Unassembled WGS sequence"/>
</dbReference>
<evidence type="ECO:0000259" key="2">
    <source>
        <dbReference type="Pfam" id="PF07596"/>
    </source>
</evidence>
<organism evidence="3 4">
    <name type="scientific">Victivallis vadensis</name>
    <dbReference type="NCBI Taxonomy" id="172901"/>
    <lineage>
        <taxon>Bacteria</taxon>
        <taxon>Pseudomonadati</taxon>
        <taxon>Lentisphaerota</taxon>
        <taxon>Lentisphaeria</taxon>
        <taxon>Victivallales</taxon>
        <taxon>Victivallaceae</taxon>
        <taxon>Victivallis</taxon>
    </lineage>
</organism>
<accession>A0A2U1B4H4</accession>
<reference evidence="3 4" key="1">
    <citation type="submission" date="2018-04" db="EMBL/GenBank/DDBJ databases">
        <title>Genomic Encyclopedia of Type Strains, Phase IV (KMG-IV): sequencing the most valuable type-strain genomes for metagenomic binning, comparative biology and taxonomic classification.</title>
        <authorList>
            <person name="Goeker M."/>
        </authorList>
    </citation>
    <scope>NUCLEOTIDE SEQUENCE [LARGE SCALE GENOMIC DNA]</scope>
    <source>
        <strain evidence="3 4">DSM 14823</strain>
    </source>
</reference>
<proteinExistence type="predicted"/>
<dbReference type="PANTHER" id="PTHR30093">
    <property type="entry name" value="GENERAL SECRETION PATHWAY PROTEIN G"/>
    <property type="match status" value="1"/>
</dbReference>
<keyword evidence="4" id="KW-1185">Reference proteome</keyword>
<dbReference type="InterPro" id="IPR012902">
    <property type="entry name" value="N_methyl_site"/>
</dbReference>
<sequence length="267" mass="29626">MNECIVSPRRCGGTCDSMAANPTQFRKKRDFTLIELLVVIAIIAILAAMLLPALNQARDRARAVKCIGNLKQIGQGVNFYCGDYADYLPINAWVDAGNGYANSYSWLNLLGPYCGYSGRGWKNMLPSNAEITQQRGVFHCPAFVVGTDGKDPNKTGYGSSLRPLQDGDAKNVSVRSDVSPFRFIKLQEIRYASQRGHVADSDDNYIGVDSANPGNGNFSFQFESARYRRGDPIRHAESMNILFFDCHVAARNCRAAYLNFWKPQDAN</sequence>
<dbReference type="Gene3D" id="3.30.700.10">
    <property type="entry name" value="Glycoprotein, Type 4 Pilin"/>
    <property type="match status" value="1"/>
</dbReference>
<feature type="transmembrane region" description="Helical" evidence="1">
    <location>
        <begin position="33"/>
        <end position="54"/>
    </location>
</feature>
<dbReference type="InterPro" id="IPR011453">
    <property type="entry name" value="DUF1559"/>
</dbReference>
<keyword evidence="1" id="KW-1133">Transmembrane helix</keyword>
<dbReference type="EMBL" id="QEKH01000008">
    <property type="protein sequence ID" value="PVY43570.1"/>
    <property type="molecule type" value="Genomic_DNA"/>
</dbReference>
<evidence type="ECO:0000256" key="1">
    <source>
        <dbReference type="SAM" id="Phobius"/>
    </source>
</evidence>